<dbReference type="GO" id="GO:0004407">
    <property type="term" value="F:histone deacetylase activity"/>
    <property type="evidence" value="ECO:0007669"/>
    <property type="project" value="TreeGrafter"/>
</dbReference>
<sequence length="244" mass="26767">MSGVCAIRGEIFSLHHIEKHPEAAPRLSRTGEGIPPGVAIREPVLASEEELTLIHTPEHVRMIRQFSEFGGVRFIDPDTYVTSRSFEVASYAAGSSINAAERALDGERPFALVRPPGHHAEPDRAMGFCLFNNAAIAAASILTTRDRVAILDWDVHHGNGTQKAFYRSDRALFLSIHQSNSFPRTGWIDEIGEGPGRGYTLNAPVHPGGTITDFRYIISEIFIPAIERFRPDAVIISAGQDALD</sequence>
<dbReference type="AlphaFoldDB" id="A0A8J8B6A8"/>
<keyword evidence="3" id="KW-1185">Reference proteome</keyword>
<organism evidence="2 3">
    <name type="scientific">Methanocalculus chunghsingensis</name>
    <dbReference type="NCBI Taxonomy" id="156457"/>
    <lineage>
        <taxon>Archaea</taxon>
        <taxon>Methanobacteriati</taxon>
        <taxon>Methanobacteriota</taxon>
        <taxon>Stenosarchaea group</taxon>
        <taxon>Methanomicrobia</taxon>
        <taxon>Methanomicrobiales</taxon>
        <taxon>Methanocalculaceae</taxon>
        <taxon>Methanocalculus</taxon>
    </lineage>
</organism>
<protein>
    <submittedName>
        <fullName evidence="2">Histone deacetylase</fullName>
    </submittedName>
</protein>
<dbReference type="Proteomes" id="UP000730161">
    <property type="component" value="Unassembled WGS sequence"/>
</dbReference>
<feature type="non-terminal residue" evidence="2">
    <location>
        <position position="244"/>
    </location>
</feature>
<dbReference type="PANTHER" id="PTHR10625">
    <property type="entry name" value="HISTONE DEACETYLASE HDAC1-RELATED"/>
    <property type="match status" value="1"/>
</dbReference>
<name>A0A8J8B6A8_9EURY</name>
<dbReference type="Pfam" id="PF00850">
    <property type="entry name" value="Hist_deacetyl"/>
    <property type="match status" value="1"/>
</dbReference>
<feature type="domain" description="Histone deacetylase" evidence="1">
    <location>
        <begin position="35"/>
        <end position="243"/>
    </location>
</feature>
<comment type="caution">
    <text evidence="2">The sequence shown here is derived from an EMBL/GenBank/DDBJ whole genome shotgun (WGS) entry which is preliminary data.</text>
</comment>
<gene>
    <name evidence="2" type="ORF">RJ53_11150</name>
</gene>
<dbReference type="GO" id="GO:0040029">
    <property type="term" value="P:epigenetic regulation of gene expression"/>
    <property type="evidence" value="ECO:0007669"/>
    <property type="project" value="TreeGrafter"/>
</dbReference>
<dbReference type="InterPro" id="IPR000286">
    <property type="entry name" value="HDACs"/>
</dbReference>
<dbReference type="PRINTS" id="PR01270">
    <property type="entry name" value="HDASUPER"/>
</dbReference>
<dbReference type="InterPro" id="IPR037138">
    <property type="entry name" value="His_deacetylse_dom_sf"/>
</dbReference>
<dbReference type="RefSeq" id="WP_211531762.1">
    <property type="nucleotide sequence ID" value="NZ_JWHL01000032.1"/>
</dbReference>
<reference evidence="2" key="1">
    <citation type="submission" date="2014-12" db="EMBL/GenBank/DDBJ databases">
        <authorList>
            <person name="Huang H.-H."/>
            <person name="Chen S.-C."/>
            <person name="Lai M.-C."/>
        </authorList>
    </citation>
    <scope>NUCLEOTIDE SEQUENCE</scope>
    <source>
        <strain evidence="2">K1F9705b</strain>
    </source>
</reference>
<dbReference type="InterPro" id="IPR023696">
    <property type="entry name" value="Ureohydrolase_dom_sf"/>
</dbReference>
<evidence type="ECO:0000259" key="1">
    <source>
        <dbReference type="Pfam" id="PF00850"/>
    </source>
</evidence>
<evidence type="ECO:0000313" key="3">
    <source>
        <dbReference type="Proteomes" id="UP000730161"/>
    </source>
</evidence>
<proteinExistence type="predicted"/>
<accession>A0A8J8B6A8</accession>
<evidence type="ECO:0000313" key="2">
    <source>
        <dbReference type="EMBL" id="MBR1370003.1"/>
    </source>
</evidence>
<dbReference type="SUPFAM" id="SSF52768">
    <property type="entry name" value="Arginase/deacetylase"/>
    <property type="match status" value="1"/>
</dbReference>
<dbReference type="CDD" id="cd09992">
    <property type="entry name" value="HDAC_classII"/>
    <property type="match status" value="1"/>
</dbReference>
<dbReference type="OrthoDB" id="147549at2157"/>
<dbReference type="EMBL" id="JWHL01000032">
    <property type="protein sequence ID" value="MBR1370003.1"/>
    <property type="molecule type" value="Genomic_DNA"/>
</dbReference>
<dbReference type="PANTHER" id="PTHR10625:SF10">
    <property type="entry name" value="HISTONE DEACETYLASE HDAC1"/>
    <property type="match status" value="1"/>
</dbReference>
<dbReference type="InterPro" id="IPR023801">
    <property type="entry name" value="His_deacetylse_dom"/>
</dbReference>
<dbReference type="Gene3D" id="3.40.800.20">
    <property type="entry name" value="Histone deacetylase domain"/>
    <property type="match status" value="1"/>
</dbReference>